<dbReference type="EMBL" id="LCAK01000013">
    <property type="protein sequence ID" value="KKR88234.1"/>
    <property type="molecule type" value="Genomic_DNA"/>
</dbReference>
<dbReference type="InterPro" id="IPR000073">
    <property type="entry name" value="AB_hydrolase_1"/>
</dbReference>
<reference evidence="2 3" key="1">
    <citation type="journal article" date="2015" name="Nature">
        <title>rRNA introns, odd ribosomes, and small enigmatic genomes across a large radiation of phyla.</title>
        <authorList>
            <person name="Brown C.T."/>
            <person name="Hug L.A."/>
            <person name="Thomas B.C."/>
            <person name="Sharon I."/>
            <person name="Castelle C.J."/>
            <person name="Singh A."/>
            <person name="Wilkins M.J."/>
            <person name="Williams K.H."/>
            <person name="Banfield J.F."/>
        </authorList>
    </citation>
    <scope>NUCLEOTIDE SEQUENCE [LARGE SCALE GENOMIC DNA]</scope>
</reference>
<keyword evidence="2" id="KW-0378">Hydrolase</keyword>
<evidence type="ECO:0000259" key="1">
    <source>
        <dbReference type="Pfam" id="PF00561"/>
    </source>
</evidence>
<dbReference type="Pfam" id="PF00561">
    <property type="entry name" value="Abhydrolase_1"/>
    <property type="match status" value="1"/>
</dbReference>
<proteinExistence type="predicted"/>
<dbReference type="PANTHER" id="PTHR11440">
    <property type="entry name" value="LECITHIN-CHOLESTEROL ACYLTRANSFERASE-RELATED"/>
    <property type="match status" value="1"/>
</dbReference>
<comment type="caution">
    <text evidence="2">The sequence shown here is derived from an EMBL/GenBank/DDBJ whole genome shotgun (WGS) entry which is preliminary data.</text>
</comment>
<evidence type="ECO:0000313" key="3">
    <source>
        <dbReference type="Proteomes" id="UP000033918"/>
    </source>
</evidence>
<dbReference type="InterPro" id="IPR029058">
    <property type="entry name" value="AB_hydrolase_fold"/>
</dbReference>
<evidence type="ECO:0000313" key="2">
    <source>
        <dbReference type="EMBL" id="KKR88234.1"/>
    </source>
</evidence>
<sequence length="566" mass="61417">KENYYAQINGSGNITSWTKSGFDYPFGYCCGAAVEANGYLYVIGGYLTPGGYTNKVYKSQLNIVLPTPTPTPTPAIPTIILPGMGASWNYEAMVHSRTDIPDTEWKIAPFITLYNGIINALGSDLLVYPYDWRRNIGDTANNLASFVDGQVPSGKVNLVGHSMGGLVARAYAQNHPDRVNKLVTVGSPYQGSVNVYRIWEGADFSDMPYWMSLSSRLLLRINRGNYANEVAEVQALFPSIRNIWPTFDFTNRPRTWSNNFLPLTYTDKLITIVGSGFDTLEYLKVTSRTAAEAALNKWVDGKPVENQYADGDDTVLKNGGDITIAGASHGQLVGETAGQQAIIDSLSIVATPQASSQNDLRNIVLVTAASPVNISVTDAGGNSYTSEDGLVVINNPTNGTYTVTAEAVGGGGNYDIYFGKIKGDDEAWEEVSDSVGSGESDQYQFNVDLTIDDLGSNPITAAVGRMDMAITDVKASSLGRVSKNLLAQELARIKGYVLDINKSSVKTVSAFDSRMLRLIKTVESLVKRLDSSLWSGLTAEQKSQIKESLRLVVADVDQAREDKFVN</sequence>
<name>A0A0G0UHD6_9BACT</name>
<protein>
    <submittedName>
        <fullName evidence="2">Alpha/beta hydrolase fold protein</fullName>
    </submittedName>
</protein>
<dbReference type="GO" id="GO:0016787">
    <property type="term" value="F:hydrolase activity"/>
    <property type="evidence" value="ECO:0007669"/>
    <property type="project" value="UniProtKB-KW"/>
</dbReference>
<feature type="non-terminal residue" evidence="2">
    <location>
        <position position="1"/>
    </location>
</feature>
<feature type="domain" description="AB hydrolase-1" evidence="1">
    <location>
        <begin position="151"/>
        <end position="212"/>
    </location>
</feature>
<dbReference type="Proteomes" id="UP000033918">
    <property type="component" value="Unassembled WGS sequence"/>
</dbReference>
<dbReference type="SUPFAM" id="SSF53474">
    <property type="entry name" value="alpha/beta-Hydrolases"/>
    <property type="match status" value="1"/>
</dbReference>
<gene>
    <name evidence="2" type="ORF">UU38_C0013G0001</name>
</gene>
<accession>A0A0G0UHD6</accession>
<dbReference type="AlphaFoldDB" id="A0A0G0UHD6"/>
<organism evidence="2 3">
    <name type="scientific">Candidatus Wolfebacteria bacterium GW2011_GWB1_41_12</name>
    <dbReference type="NCBI Taxonomy" id="1619006"/>
    <lineage>
        <taxon>Bacteria</taxon>
        <taxon>Candidatus Wolfeibacteriota</taxon>
    </lineage>
</organism>
<dbReference type="Gene3D" id="3.40.50.1820">
    <property type="entry name" value="alpha/beta hydrolase"/>
    <property type="match status" value="1"/>
</dbReference>